<protein>
    <submittedName>
        <fullName evidence="1">Uncharacterized protein</fullName>
    </submittedName>
</protein>
<reference evidence="1 2" key="1">
    <citation type="submission" date="2018-08" db="EMBL/GenBank/DDBJ databases">
        <title>Draft genome sequences of two Aspergillus turcosus clinical strains isolated from bronchoalveolar lavage fluid: one azole-susceptible and the other azole-resistant.</title>
        <authorList>
            <person name="Parent-Michaud M."/>
            <person name="Dufresne P.J."/>
            <person name="Fournier E."/>
            <person name="Martineau C."/>
            <person name="Moreira S."/>
            <person name="Perkins V."/>
            <person name="De Repentigny L."/>
            <person name="Dufresne S.F."/>
        </authorList>
    </citation>
    <scope>NUCLEOTIDE SEQUENCE [LARGE SCALE GENOMIC DNA]</scope>
    <source>
        <strain evidence="1">HMR AF 1038</strain>
    </source>
</reference>
<dbReference type="Proteomes" id="UP000215289">
    <property type="component" value="Unassembled WGS sequence"/>
</dbReference>
<organism evidence="1 2">
    <name type="scientific">Aspergillus turcosus</name>
    <dbReference type="NCBI Taxonomy" id="1245748"/>
    <lineage>
        <taxon>Eukaryota</taxon>
        <taxon>Fungi</taxon>
        <taxon>Dikarya</taxon>
        <taxon>Ascomycota</taxon>
        <taxon>Pezizomycotina</taxon>
        <taxon>Eurotiomycetes</taxon>
        <taxon>Eurotiomycetidae</taxon>
        <taxon>Eurotiales</taxon>
        <taxon>Aspergillaceae</taxon>
        <taxon>Aspergillus</taxon>
        <taxon>Aspergillus subgen. Fumigati</taxon>
    </lineage>
</organism>
<comment type="caution">
    <text evidence="1">The sequence shown here is derived from an EMBL/GenBank/DDBJ whole genome shotgun (WGS) entry which is preliminary data.</text>
</comment>
<dbReference type="AlphaFoldDB" id="A0A421D9C3"/>
<gene>
    <name evidence="1" type="ORF">CFD26_102874</name>
</gene>
<evidence type="ECO:0000313" key="1">
    <source>
        <dbReference type="EMBL" id="RLL98714.1"/>
    </source>
</evidence>
<keyword evidence="2" id="KW-1185">Reference proteome</keyword>
<evidence type="ECO:0000313" key="2">
    <source>
        <dbReference type="Proteomes" id="UP000215289"/>
    </source>
</evidence>
<accession>A0A421D9C3</accession>
<dbReference type="OrthoDB" id="5428890at2759"/>
<dbReference type="EMBL" id="NIDN02000046">
    <property type="protein sequence ID" value="RLL98714.1"/>
    <property type="molecule type" value="Genomic_DNA"/>
</dbReference>
<proteinExistence type="predicted"/>
<sequence>MNNSIQLSPIGLSLDASFLESPVPPERQERIVAHLWGNSIGYKKQHFRPYFQYYTEQCRVAFHSHGSRLPIRTHQHIVHIANCMHSGCTRSAVKDFISQSQWTTEPTSEDAINTSIDLTVRLLLMLDVGEFHNAYSGRKKLLWVEGSLQEFVHETLPEAISLDHDRIRFDGAFKVCNMVRIAGFRVELTSNLSDHLRLRDIDKTVTVFHHASFLMAHRQYVYPYSRFLLSATLLTATCRKSTSIFPAGLVDETLATLSLLFPLNDKETERWYRKQVAPDELDSYIGRCGTADRQIGEYTYWHDRLVILKAEFDDSKPSTVTQWWNDRREGGQWYAIWSAIVLTVLFGLVQSIEGALQVYKAYNP</sequence>
<name>A0A421D9C3_9EURO</name>